<dbReference type="PROSITE" id="PS50880">
    <property type="entry name" value="TOPRIM"/>
    <property type="match status" value="1"/>
</dbReference>
<dbReference type="Pfam" id="PF01131">
    <property type="entry name" value="Topoisom_bac"/>
    <property type="match status" value="1"/>
</dbReference>
<proteinExistence type="inferred from homology"/>
<evidence type="ECO:0000256" key="5">
    <source>
        <dbReference type="ARBA" id="ARBA00022723"/>
    </source>
</evidence>
<feature type="region of interest" description="Disordered" evidence="17">
    <location>
        <begin position="741"/>
        <end position="818"/>
    </location>
</feature>
<keyword evidence="11 16" id="KW-0238">DNA-binding</keyword>
<feature type="compositionally biased region" description="Polar residues" evidence="17">
    <location>
        <begin position="842"/>
        <end position="858"/>
    </location>
</feature>
<dbReference type="Pfam" id="PF06839">
    <property type="entry name" value="Zn_ribbon_GRF"/>
    <property type="match status" value="2"/>
</dbReference>
<keyword evidence="8" id="KW-0862">Zinc</keyword>
<comment type="cofactor">
    <cofactor evidence="2">
        <name>Mg(2+)</name>
        <dbReference type="ChEBI" id="CHEBI:18420"/>
    </cofactor>
</comment>
<dbReference type="InterPro" id="IPR013498">
    <property type="entry name" value="Topo_IA_Znf"/>
</dbReference>
<dbReference type="EC" id="5.6.2.1" evidence="16"/>
<feature type="compositionally biased region" description="Polar residues" evidence="17">
    <location>
        <begin position="1043"/>
        <end position="1067"/>
    </location>
</feature>
<keyword evidence="10 16" id="KW-0799">Topoisomerase</keyword>
<evidence type="ECO:0000256" key="12">
    <source>
        <dbReference type="ARBA" id="ARBA00023128"/>
    </source>
</evidence>
<dbReference type="InterPro" id="IPR003601">
    <property type="entry name" value="Topo_IA_2"/>
</dbReference>
<feature type="compositionally biased region" description="Polar residues" evidence="17">
    <location>
        <begin position="865"/>
        <end position="876"/>
    </location>
</feature>
<dbReference type="GO" id="GO:0031422">
    <property type="term" value="C:RecQ family helicase-topoisomerase III complex"/>
    <property type="evidence" value="ECO:0007669"/>
    <property type="project" value="TreeGrafter"/>
</dbReference>
<evidence type="ECO:0000259" key="19">
    <source>
        <dbReference type="PROSITE" id="PS50880"/>
    </source>
</evidence>
<evidence type="ECO:0000256" key="17">
    <source>
        <dbReference type="SAM" id="MobiDB-lite"/>
    </source>
</evidence>
<keyword evidence="7 15" id="KW-0863">Zinc-finger</keyword>
<feature type="domain" description="Topo IA-type catalytic" evidence="21">
    <location>
        <begin position="165"/>
        <end position="584"/>
    </location>
</feature>
<reference evidence="22" key="1">
    <citation type="journal article" date="2023" name="G3 (Bethesda)">
        <title>A reference genome for the long-term kleptoplast-retaining sea slug Elysia crispata morphotype clarki.</title>
        <authorList>
            <person name="Eastman K.E."/>
            <person name="Pendleton A.L."/>
            <person name="Shaikh M.A."/>
            <person name="Suttiyut T."/>
            <person name="Ogas R."/>
            <person name="Tomko P."/>
            <person name="Gavelis G."/>
            <person name="Widhalm J.R."/>
            <person name="Wisecaver J.H."/>
        </authorList>
    </citation>
    <scope>NUCLEOTIDE SEQUENCE</scope>
    <source>
        <strain evidence="22">ECLA1</strain>
    </source>
</reference>
<dbReference type="GO" id="GO:0003917">
    <property type="term" value="F:DNA topoisomerase type I (single strand cut, ATP-independent) activity"/>
    <property type="evidence" value="ECO:0007669"/>
    <property type="project" value="UniProtKB-EC"/>
</dbReference>
<feature type="domain" description="GRF-type" evidence="20">
    <location>
        <begin position="903"/>
        <end position="945"/>
    </location>
</feature>
<feature type="domain" description="GRF-type" evidence="20">
    <location>
        <begin position="999"/>
        <end position="1041"/>
    </location>
</feature>
<dbReference type="InterPro" id="IPR013497">
    <property type="entry name" value="Topo_IA_cen"/>
</dbReference>
<dbReference type="FunFam" id="1.10.460.10:FF:000020">
    <property type="entry name" value="DNA topoisomerase 3-alpha"/>
    <property type="match status" value="1"/>
</dbReference>
<comment type="caution">
    <text evidence="22">The sequence shown here is derived from an EMBL/GenBank/DDBJ whole genome shotgun (WGS) entry which is preliminary data.</text>
</comment>
<dbReference type="InterPro" id="IPR013824">
    <property type="entry name" value="Topo_IA_cen_sub1"/>
</dbReference>
<keyword evidence="12" id="KW-0496">Mitochondrion</keyword>
<keyword evidence="9" id="KW-0460">Magnesium</keyword>
<dbReference type="Gene3D" id="2.70.20.10">
    <property type="entry name" value="Topoisomerase I, domain 3"/>
    <property type="match status" value="1"/>
</dbReference>
<dbReference type="Proteomes" id="UP001283361">
    <property type="component" value="Unassembled WGS sequence"/>
</dbReference>
<accession>A0AAE1AJS2</accession>
<dbReference type="FunFam" id="2.70.20.10:FF:000004">
    <property type="entry name" value="DNA topoisomerase"/>
    <property type="match status" value="1"/>
</dbReference>
<evidence type="ECO:0000256" key="13">
    <source>
        <dbReference type="ARBA" id="ARBA00023235"/>
    </source>
</evidence>
<evidence type="ECO:0000259" key="21">
    <source>
        <dbReference type="PROSITE" id="PS52039"/>
    </source>
</evidence>
<dbReference type="Pfam" id="PF01751">
    <property type="entry name" value="Toprim"/>
    <property type="match status" value="1"/>
</dbReference>
<comment type="similarity">
    <text evidence="4 16">Belongs to the type IA topoisomerase family.</text>
</comment>
<dbReference type="EMBL" id="JAWDGP010001678">
    <property type="protein sequence ID" value="KAK3789170.1"/>
    <property type="molecule type" value="Genomic_DNA"/>
</dbReference>
<dbReference type="PANTHER" id="PTHR11390:SF21">
    <property type="entry name" value="DNA TOPOISOMERASE 3-ALPHA"/>
    <property type="match status" value="1"/>
</dbReference>
<dbReference type="PROSITE" id="PS52039">
    <property type="entry name" value="TOPO_IA_2"/>
    <property type="match status" value="1"/>
</dbReference>
<dbReference type="InterPro" id="IPR023406">
    <property type="entry name" value="Topo_IA_AS"/>
</dbReference>
<evidence type="ECO:0000256" key="2">
    <source>
        <dbReference type="ARBA" id="ARBA00001946"/>
    </source>
</evidence>
<dbReference type="InterPro" id="IPR023405">
    <property type="entry name" value="Topo_IA_core_domain"/>
</dbReference>
<comment type="catalytic activity">
    <reaction evidence="1 16">
        <text>ATP-independent breakage of single-stranded DNA, followed by passage and rejoining.</text>
        <dbReference type="EC" id="5.6.2.1"/>
    </reaction>
</comment>
<keyword evidence="23" id="KW-1185">Reference proteome</keyword>
<sequence>MVRVLNVAEKNDAAKSLANVLSQGRSRMREGFSRFNKIYEFEYRLMNQQVSMTMTSVSGHLLGLEFIGTFKSWRSCNPVDLFDVPVEKYCPENFVDIKRTLVREVRGCQSLVIWTDCDREGENIGYEIIQVCRAVKPNIKVYRAKFSEITPQSVARAVNNLGPPDPRVNDAVDVRQELDLRIGAAFTRFQTLRLQKLFPEALAEQLVSYGSCQFPTLGFVVERYKQVQDFIPEPFWKLKVVHHHDDVQADFSWKRNRLFNFLACQVLYDQCVENPVATVVDIKSKNKSKWRPQALDTVELEKLASRKLKINAKETMKIAEKLYTQGLISYPRTETNMFPKDMDLISLVEEQTRDPEWGGFAQQVLDNGPNPRNGTKSDQAHPPIHPLKYTDSLQGNEKKIYEYVVRHFLACVSQDAQGHETVVEIEIAQEKFSAQGLMILAKNYLEVYPYEKWNAKEIPLYHQGDQFEPNSIEIQAGETSPPPLLTEADLIALMEKHGIGTDATHAEHIETVKSRMYVGLRPDGRFVPGQLGMGLVEGYDSMGYEMSKPHLRSQLEADLKLICEGRKAKDDVLREQIQRYKEVFIEACRQAQKLDVAISQYLGEPQPLPDNEVPTGEEDYASTVIRKCPKCGNPMTLRTRKDDKGFYIGCSAYPNCKACIWLPNFVLQASATQEVCPTCRPAPVIKLQFKFKPGSVPPTIPNNYIGCIGGCDEMLTEALGIRPLSGPTSGNVPNVVPQTEMTTHSSSVGRGPSTNIRSNTAISNRRTASVSRAGTGSAQSLVESSTHNNRPPTSGRQFHTRAMSDQTSTTMAGAGSTNRITVTNMNSGFRASLNGALGRASTSRLENGLMSSSKSSNPRGPLSSIPDSRNNISSKGGRTESAGFSRISADGASGGAADKAIVCSCGNDAIILTVRKEGPNTGRQFYKCSGQTGENCNFFLWADQSDQTTASPSVSNTSFNRGRESFGGDGFNFTPDQAPRLNNRRSFFACDDGGGEICCRCGIPAKSLTVQKQGPNTGRQFYACSKPREQTCNFFQWADQVDQSNHSSGGPSLGQNNSLSPWASGSKGTPLPRKRPAQGLMGSGQTKQRKPPSCGFCGQPGHRKNKCPERVDDF</sequence>
<dbReference type="GO" id="GO:0008270">
    <property type="term" value="F:zinc ion binding"/>
    <property type="evidence" value="ECO:0007669"/>
    <property type="project" value="UniProtKB-KW"/>
</dbReference>
<dbReference type="SUPFAM" id="SSF57756">
    <property type="entry name" value="Retrovirus zinc finger-like domains"/>
    <property type="match status" value="1"/>
</dbReference>
<evidence type="ECO:0000256" key="15">
    <source>
        <dbReference type="PROSITE-ProRule" id="PRU00047"/>
    </source>
</evidence>
<dbReference type="FunFam" id="1.10.290.10:FF:000001">
    <property type="entry name" value="DNA topoisomerase"/>
    <property type="match status" value="1"/>
</dbReference>
<dbReference type="InterPro" id="IPR000380">
    <property type="entry name" value="Topo_IA"/>
</dbReference>
<dbReference type="GO" id="GO:0003677">
    <property type="term" value="F:DNA binding"/>
    <property type="evidence" value="ECO:0007669"/>
    <property type="project" value="UniProtKB-KW"/>
</dbReference>
<keyword evidence="13 16" id="KW-0413">Isomerase</keyword>
<feature type="region of interest" description="Disordered" evidence="17">
    <location>
        <begin position="842"/>
        <end position="885"/>
    </location>
</feature>
<name>A0AAE1AJS2_9GAST</name>
<dbReference type="SMART" id="SM00437">
    <property type="entry name" value="TOP1Ac"/>
    <property type="match status" value="1"/>
</dbReference>
<feature type="domain" description="Toprim" evidence="19">
    <location>
        <begin position="3"/>
        <end position="147"/>
    </location>
</feature>
<dbReference type="AlphaFoldDB" id="A0AAE1AJS2"/>
<dbReference type="PANTHER" id="PTHR11390">
    <property type="entry name" value="PROKARYOTIC DNA TOPOISOMERASE"/>
    <property type="match status" value="1"/>
</dbReference>
<dbReference type="InterPro" id="IPR013826">
    <property type="entry name" value="Topo_IA_cen_sub3"/>
</dbReference>
<protein>
    <recommendedName>
        <fullName evidence="16">DNA topoisomerase</fullName>
        <ecNumber evidence="16">5.6.2.1</ecNumber>
    </recommendedName>
</protein>
<dbReference type="GO" id="GO:0006265">
    <property type="term" value="P:DNA topological change"/>
    <property type="evidence" value="ECO:0007669"/>
    <property type="project" value="InterPro"/>
</dbReference>
<evidence type="ECO:0000256" key="6">
    <source>
        <dbReference type="ARBA" id="ARBA00022737"/>
    </source>
</evidence>
<dbReference type="InterPro" id="IPR010666">
    <property type="entry name" value="Znf_GRF"/>
</dbReference>
<dbReference type="Pfam" id="PF01396">
    <property type="entry name" value="Zn_ribbon_Top1"/>
    <property type="match status" value="1"/>
</dbReference>
<dbReference type="InterPro" id="IPR036875">
    <property type="entry name" value="Znf_CCHC_sf"/>
</dbReference>
<dbReference type="Gene3D" id="1.10.290.10">
    <property type="entry name" value="Topoisomerase I, domain 4"/>
    <property type="match status" value="1"/>
</dbReference>
<dbReference type="InterPro" id="IPR003602">
    <property type="entry name" value="Topo_IA_DNA-bd_dom"/>
</dbReference>
<dbReference type="PROSITE" id="PS00396">
    <property type="entry name" value="TOPO_IA_1"/>
    <property type="match status" value="1"/>
</dbReference>
<dbReference type="PROSITE" id="PS50158">
    <property type="entry name" value="ZF_CCHC"/>
    <property type="match status" value="1"/>
</dbReference>
<evidence type="ECO:0000259" key="20">
    <source>
        <dbReference type="PROSITE" id="PS51999"/>
    </source>
</evidence>
<comment type="subcellular location">
    <subcellularLocation>
        <location evidence="3">Mitochondrion matrix</location>
    </subcellularLocation>
</comment>
<evidence type="ECO:0000256" key="14">
    <source>
        <dbReference type="ARBA" id="ARBA00064039"/>
    </source>
</evidence>
<dbReference type="CDD" id="cd03362">
    <property type="entry name" value="TOPRIM_TopoIA_TopoIII"/>
    <property type="match status" value="1"/>
</dbReference>
<dbReference type="InterPro" id="IPR034144">
    <property type="entry name" value="TOPRIM_TopoIII"/>
</dbReference>
<dbReference type="Gene3D" id="3.30.65.10">
    <property type="entry name" value="Bacterial Topoisomerase I, domain 1"/>
    <property type="match status" value="1"/>
</dbReference>
<evidence type="ECO:0000256" key="3">
    <source>
        <dbReference type="ARBA" id="ARBA00004305"/>
    </source>
</evidence>
<dbReference type="Gene3D" id="1.10.460.10">
    <property type="entry name" value="Topoisomerase I, domain 2"/>
    <property type="match status" value="1"/>
</dbReference>
<gene>
    <name evidence="22" type="ORF">RRG08_001562</name>
</gene>
<dbReference type="InterPro" id="IPR001878">
    <property type="entry name" value="Znf_CCHC"/>
</dbReference>
<feature type="domain" description="CCHC-type" evidence="18">
    <location>
        <begin position="1094"/>
        <end position="1109"/>
    </location>
</feature>
<organism evidence="22 23">
    <name type="scientific">Elysia crispata</name>
    <name type="common">lettuce slug</name>
    <dbReference type="NCBI Taxonomy" id="231223"/>
    <lineage>
        <taxon>Eukaryota</taxon>
        <taxon>Metazoa</taxon>
        <taxon>Spiralia</taxon>
        <taxon>Lophotrochozoa</taxon>
        <taxon>Mollusca</taxon>
        <taxon>Gastropoda</taxon>
        <taxon>Heterobranchia</taxon>
        <taxon>Euthyneura</taxon>
        <taxon>Panpulmonata</taxon>
        <taxon>Sacoglossa</taxon>
        <taxon>Placobranchoidea</taxon>
        <taxon>Plakobranchidae</taxon>
        <taxon>Elysia</taxon>
    </lineage>
</organism>
<evidence type="ECO:0000313" key="22">
    <source>
        <dbReference type="EMBL" id="KAK3789170.1"/>
    </source>
</evidence>
<dbReference type="SMART" id="SM00436">
    <property type="entry name" value="TOP1Bc"/>
    <property type="match status" value="1"/>
</dbReference>
<evidence type="ECO:0000256" key="7">
    <source>
        <dbReference type="ARBA" id="ARBA00022771"/>
    </source>
</evidence>
<dbReference type="SMART" id="SM00493">
    <property type="entry name" value="TOPRIM"/>
    <property type="match status" value="1"/>
</dbReference>
<dbReference type="GO" id="GO:0006281">
    <property type="term" value="P:DNA repair"/>
    <property type="evidence" value="ECO:0007669"/>
    <property type="project" value="TreeGrafter"/>
</dbReference>
<dbReference type="InterPro" id="IPR013825">
    <property type="entry name" value="Topo_IA_cen_sub2"/>
</dbReference>
<dbReference type="FunFam" id="3.40.50.140:FF:000003">
    <property type="entry name" value="DNA topoisomerase"/>
    <property type="match status" value="1"/>
</dbReference>
<keyword evidence="5" id="KW-0479">Metal-binding</keyword>
<evidence type="ECO:0000256" key="1">
    <source>
        <dbReference type="ARBA" id="ARBA00000213"/>
    </source>
</evidence>
<dbReference type="InterPro" id="IPR006171">
    <property type="entry name" value="TOPRIM_dom"/>
</dbReference>
<dbReference type="SUPFAM" id="SSF56712">
    <property type="entry name" value="Prokaryotic type I DNA topoisomerase"/>
    <property type="match status" value="1"/>
</dbReference>
<evidence type="ECO:0000256" key="9">
    <source>
        <dbReference type="ARBA" id="ARBA00022842"/>
    </source>
</evidence>
<comment type="subunit">
    <text evidence="14">Binds ssDNA. Interacts (via N-terminal region) with BLM; the interaction is direct. Directly interacts with RMI1. Component of the RMI complex, containing at least TOP3A, RMI1 and RMI2. The RMI complex interacts with BLM.</text>
</comment>
<dbReference type="SUPFAM" id="SSF57783">
    <property type="entry name" value="Zinc beta-ribbon"/>
    <property type="match status" value="1"/>
</dbReference>
<evidence type="ECO:0000256" key="10">
    <source>
        <dbReference type="ARBA" id="ARBA00023029"/>
    </source>
</evidence>
<evidence type="ECO:0000256" key="11">
    <source>
        <dbReference type="ARBA" id="ARBA00023125"/>
    </source>
</evidence>
<evidence type="ECO:0000259" key="18">
    <source>
        <dbReference type="PROSITE" id="PS50158"/>
    </source>
</evidence>
<dbReference type="CDD" id="cd00186">
    <property type="entry name" value="TOP1Ac"/>
    <property type="match status" value="1"/>
</dbReference>
<dbReference type="PROSITE" id="PS51999">
    <property type="entry name" value="ZF_GRF"/>
    <property type="match status" value="2"/>
</dbReference>
<dbReference type="GO" id="GO:0006310">
    <property type="term" value="P:DNA recombination"/>
    <property type="evidence" value="ECO:0007669"/>
    <property type="project" value="TreeGrafter"/>
</dbReference>
<keyword evidence="6" id="KW-0677">Repeat</keyword>
<dbReference type="GO" id="GO:0005654">
    <property type="term" value="C:nucleoplasm"/>
    <property type="evidence" value="ECO:0007669"/>
    <property type="project" value="UniProtKB-ARBA"/>
</dbReference>
<dbReference type="PRINTS" id="PR00417">
    <property type="entry name" value="PRTPISMRASEI"/>
</dbReference>
<feature type="region of interest" description="Disordered" evidence="17">
    <location>
        <begin position="1043"/>
        <end position="1114"/>
    </location>
</feature>
<evidence type="ECO:0000256" key="16">
    <source>
        <dbReference type="RuleBase" id="RU362092"/>
    </source>
</evidence>
<comment type="function">
    <text evidence="16">Introduces a single-strand break via transesterification at a target site in duplex DNA. Releases the supercoiling and torsional tension of DNA introduced during the DNA replication and transcription by transiently cleaving and rejoining one strand of the DNA duplex. The scissile phosphodiester is attacked by the catalytic tyrosine of the enzyme, resulting in the formation of a DNA-(5'-phosphotyrosyl)-enzyme intermediate and the expulsion of a 3'-OH DNA strand.</text>
</comment>
<evidence type="ECO:0000256" key="4">
    <source>
        <dbReference type="ARBA" id="ARBA00009446"/>
    </source>
</evidence>
<dbReference type="GO" id="GO:0005759">
    <property type="term" value="C:mitochondrial matrix"/>
    <property type="evidence" value="ECO:0007669"/>
    <property type="project" value="UniProtKB-SubCell"/>
</dbReference>
<evidence type="ECO:0000313" key="23">
    <source>
        <dbReference type="Proteomes" id="UP001283361"/>
    </source>
</evidence>
<dbReference type="Gene3D" id="3.40.50.140">
    <property type="match status" value="1"/>
</dbReference>
<evidence type="ECO:0000256" key="8">
    <source>
        <dbReference type="ARBA" id="ARBA00022833"/>
    </source>
</evidence>
<feature type="region of interest" description="Disordered" evidence="17">
    <location>
        <begin position="366"/>
        <end position="389"/>
    </location>
</feature>